<reference evidence="2" key="1">
    <citation type="submission" date="2016-11" db="UniProtKB">
        <authorList>
            <consortium name="WormBaseParasite"/>
        </authorList>
    </citation>
    <scope>IDENTIFICATION</scope>
</reference>
<protein>
    <submittedName>
        <fullName evidence="2">Transposase</fullName>
    </submittedName>
</protein>
<dbReference type="Proteomes" id="UP000095283">
    <property type="component" value="Unplaced"/>
</dbReference>
<evidence type="ECO:0000313" key="1">
    <source>
        <dbReference type="Proteomes" id="UP000095283"/>
    </source>
</evidence>
<name>A0A1I7WW56_HETBA</name>
<accession>A0A1I7WW56</accession>
<keyword evidence="1" id="KW-1185">Reference proteome</keyword>
<organism evidence="1 2">
    <name type="scientific">Heterorhabditis bacteriophora</name>
    <name type="common">Entomopathogenic nematode worm</name>
    <dbReference type="NCBI Taxonomy" id="37862"/>
    <lineage>
        <taxon>Eukaryota</taxon>
        <taxon>Metazoa</taxon>
        <taxon>Ecdysozoa</taxon>
        <taxon>Nematoda</taxon>
        <taxon>Chromadorea</taxon>
        <taxon>Rhabditida</taxon>
        <taxon>Rhabditina</taxon>
        <taxon>Rhabditomorpha</taxon>
        <taxon>Strongyloidea</taxon>
        <taxon>Heterorhabditidae</taxon>
        <taxon>Heterorhabditis</taxon>
    </lineage>
</organism>
<proteinExistence type="predicted"/>
<sequence length="64" mass="7338">MQQNDVPTSLSSKWSFLFYPIKEINPLATVALENNRLTRLKELIKQHNLHVPPNAQKDFFGVGC</sequence>
<evidence type="ECO:0000313" key="2">
    <source>
        <dbReference type="WBParaSite" id="Hba_09456"/>
    </source>
</evidence>
<dbReference type="AlphaFoldDB" id="A0A1I7WW56"/>
<dbReference type="WBParaSite" id="Hba_09456">
    <property type="protein sequence ID" value="Hba_09456"/>
    <property type="gene ID" value="Hba_09456"/>
</dbReference>